<reference evidence="2" key="1">
    <citation type="submission" date="2018-01" db="EMBL/GenBank/DDBJ databases">
        <authorList>
            <person name="Mao J.F."/>
        </authorList>
    </citation>
    <scope>NUCLEOTIDE SEQUENCE</scope>
    <source>
        <strain evidence="2">Huo1</strain>
        <tissue evidence="2">Leaf</tissue>
    </source>
</reference>
<dbReference type="PANTHER" id="PTHR32246">
    <property type="entry name" value="INGRESSION PROTEIN FIC1"/>
    <property type="match status" value="1"/>
</dbReference>
<gene>
    <name evidence="2" type="ORF">SASPL_148105</name>
</gene>
<organism evidence="2">
    <name type="scientific">Salvia splendens</name>
    <name type="common">Scarlet sage</name>
    <dbReference type="NCBI Taxonomy" id="180675"/>
    <lineage>
        <taxon>Eukaryota</taxon>
        <taxon>Viridiplantae</taxon>
        <taxon>Streptophyta</taxon>
        <taxon>Embryophyta</taxon>
        <taxon>Tracheophyta</taxon>
        <taxon>Spermatophyta</taxon>
        <taxon>Magnoliopsida</taxon>
        <taxon>eudicotyledons</taxon>
        <taxon>Gunneridae</taxon>
        <taxon>Pentapetalae</taxon>
        <taxon>asterids</taxon>
        <taxon>lamiids</taxon>
        <taxon>Lamiales</taxon>
        <taxon>Lamiaceae</taxon>
        <taxon>Nepetoideae</taxon>
        <taxon>Mentheae</taxon>
        <taxon>Salviinae</taxon>
        <taxon>Salvia</taxon>
        <taxon>Salvia subgen. Calosphace</taxon>
        <taxon>core Calosphace</taxon>
    </lineage>
</organism>
<proteinExistence type="predicted"/>
<dbReference type="InterPro" id="IPR000008">
    <property type="entry name" value="C2_dom"/>
</dbReference>
<dbReference type="InterPro" id="IPR035892">
    <property type="entry name" value="C2_domain_sf"/>
</dbReference>
<reference evidence="2" key="2">
    <citation type="submission" date="2020-08" db="EMBL/GenBank/DDBJ databases">
        <title>Plant Genome Project.</title>
        <authorList>
            <person name="Zhang R.-G."/>
        </authorList>
    </citation>
    <scope>NUCLEOTIDE SEQUENCE</scope>
    <source>
        <strain evidence="2">Huo1</strain>
        <tissue evidence="2">Leaf</tissue>
    </source>
</reference>
<feature type="domain" description="C2" evidence="1">
    <location>
        <begin position="11"/>
        <end position="133"/>
    </location>
</feature>
<sequence length="167" mass="18951">MTKQAQNKSSIPTKITQKHKQQILMEFRKFEIIIVSADNLPRSFGRMRVYAEVSISGEPNTSKQTTVDLAGQTNPRWNFSLDYTFEEASLQKSELVVKVKLYCERTLGDKVKNVLTYTVDGAGEGKVNITYCFGNTFMAPKPSVWKKALRVMVQGTWFLLSADIGDW</sequence>
<dbReference type="Proteomes" id="UP000298416">
    <property type="component" value="Unassembled WGS sequence"/>
</dbReference>
<dbReference type="Pfam" id="PF00168">
    <property type="entry name" value="C2"/>
    <property type="match status" value="1"/>
</dbReference>
<dbReference type="EMBL" id="PNBA02000019">
    <property type="protein sequence ID" value="KAG6390371.1"/>
    <property type="molecule type" value="Genomic_DNA"/>
</dbReference>
<evidence type="ECO:0000313" key="2">
    <source>
        <dbReference type="EMBL" id="KAG6390371.1"/>
    </source>
</evidence>
<protein>
    <recommendedName>
        <fullName evidence="1">C2 domain-containing protein</fullName>
    </recommendedName>
</protein>
<dbReference type="AlphaFoldDB" id="A0A8X8Z3D1"/>
<dbReference type="PROSITE" id="PS50004">
    <property type="entry name" value="C2"/>
    <property type="match status" value="1"/>
</dbReference>
<evidence type="ECO:0000313" key="3">
    <source>
        <dbReference type="Proteomes" id="UP000298416"/>
    </source>
</evidence>
<keyword evidence="3" id="KW-1185">Reference proteome</keyword>
<accession>A0A8X8Z3D1</accession>
<evidence type="ECO:0000259" key="1">
    <source>
        <dbReference type="PROSITE" id="PS50004"/>
    </source>
</evidence>
<name>A0A8X8Z3D1_SALSN</name>
<dbReference type="Gene3D" id="2.60.40.150">
    <property type="entry name" value="C2 domain"/>
    <property type="match status" value="1"/>
</dbReference>
<comment type="caution">
    <text evidence="2">The sequence shown here is derived from an EMBL/GenBank/DDBJ whole genome shotgun (WGS) entry which is preliminary data.</text>
</comment>
<dbReference type="SUPFAM" id="SSF49562">
    <property type="entry name" value="C2 domain (Calcium/lipid-binding domain, CaLB)"/>
    <property type="match status" value="1"/>
</dbReference>
<dbReference type="PANTHER" id="PTHR32246:SF22">
    <property type="entry name" value="C2 DOMAIN-CONTAINING PROTEIN"/>
    <property type="match status" value="1"/>
</dbReference>